<reference evidence="1 2" key="1">
    <citation type="submission" date="2020-08" db="EMBL/GenBank/DDBJ databases">
        <title>Genomic Encyclopedia of Type Strains, Phase IV (KMG-IV): sequencing the most valuable type-strain genomes for metagenomic binning, comparative biology and taxonomic classification.</title>
        <authorList>
            <person name="Goeker M."/>
        </authorList>
    </citation>
    <scope>NUCLEOTIDE SEQUENCE [LARGE SCALE GENOMIC DNA]</scope>
    <source>
        <strain evidence="1 2">DSM 101015</strain>
    </source>
</reference>
<dbReference type="AlphaFoldDB" id="A0A7W6M6A0"/>
<evidence type="ECO:0000313" key="1">
    <source>
        <dbReference type="EMBL" id="MBB4172878.1"/>
    </source>
</evidence>
<dbReference type="EMBL" id="JACIFU010000001">
    <property type="protein sequence ID" value="MBB4172878.1"/>
    <property type="molecule type" value="Genomic_DNA"/>
</dbReference>
<dbReference type="Proteomes" id="UP000565745">
    <property type="component" value="Unassembled WGS sequence"/>
</dbReference>
<gene>
    <name evidence="1" type="ORF">GGR93_000639</name>
</gene>
<comment type="caution">
    <text evidence="1">The sequence shown here is derived from an EMBL/GenBank/DDBJ whole genome shotgun (WGS) entry which is preliminary data.</text>
</comment>
<accession>A0A7W6M6A0</accession>
<protein>
    <submittedName>
        <fullName evidence="1">Uncharacterized protein</fullName>
    </submittedName>
</protein>
<keyword evidence="2" id="KW-1185">Reference proteome</keyword>
<evidence type="ECO:0000313" key="2">
    <source>
        <dbReference type="Proteomes" id="UP000565745"/>
    </source>
</evidence>
<name>A0A7W6M6A0_9RHOB</name>
<proteinExistence type="predicted"/>
<organism evidence="1 2">
    <name type="scientific">Sulfitobacter noctilucicola</name>
    <dbReference type="NCBI Taxonomy" id="1342301"/>
    <lineage>
        <taxon>Bacteria</taxon>
        <taxon>Pseudomonadati</taxon>
        <taxon>Pseudomonadota</taxon>
        <taxon>Alphaproteobacteria</taxon>
        <taxon>Rhodobacterales</taxon>
        <taxon>Roseobacteraceae</taxon>
        <taxon>Sulfitobacter</taxon>
    </lineage>
</organism>
<sequence>MVYRLKEPIAMLSSKISYHSDSDLVFVNAKKRRLSYNRIDPTVALATNRPDSE</sequence>